<name>A0ABR0M582_9PEZI</name>
<protein>
    <submittedName>
        <fullName evidence="2">Uncharacterized protein</fullName>
    </submittedName>
</protein>
<feature type="compositionally biased region" description="Polar residues" evidence="1">
    <location>
        <begin position="54"/>
        <end position="70"/>
    </location>
</feature>
<organism evidence="2 3">
    <name type="scientific">Cryomyces antarcticus</name>
    <dbReference type="NCBI Taxonomy" id="329879"/>
    <lineage>
        <taxon>Eukaryota</taxon>
        <taxon>Fungi</taxon>
        <taxon>Dikarya</taxon>
        <taxon>Ascomycota</taxon>
        <taxon>Pezizomycotina</taxon>
        <taxon>Dothideomycetes</taxon>
        <taxon>Dothideomycetes incertae sedis</taxon>
        <taxon>Cryomyces</taxon>
    </lineage>
</organism>
<accession>A0ABR0M582</accession>
<gene>
    <name evidence="2" type="ORF">LTR16_005855</name>
</gene>
<reference evidence="2 3" key="1">
    <citation type="submission" date="2023-08" db="EMBL/GenBank/DDBJ databases">
        <title>Black Yeasts Isolated from many extreme environments.</title>
        <authorList>
            <person name="Coleine C."/>
            <person name="Stajich J.E."/>
            <person name="Selbmann L."/>
        </authorList>
    </citation>
    <scope>NUCLEOTIDE SEQUENCE [LARGE SCALE GENOMIC DNA]</scope>
    <source>
        <strain evidence="2 3">CCFEE 536</strain>
    </source>
</reference>
<feature type="compositionally biased region" description="Polar residues" evidence="1">
    <location>
        <begin position="78"/>
        <end position="102"/>
    </location>
</feature>
<evidence type="ECO:0000256" key="1">
    <source>
        <dbReference type="SAM" id="MobiDB-lite"/>
    </source>
</evidence>
<evidence type="ECO:0000313" key="3">
    <source>
        <dbReference type="Proteomes" id="UP001357485"/>
    </source>
</evidence>
<feature type="region of interest" description="Disordered" evidence="1">
    <location>
        <begin position="1"/>
        <end position="199"/>
    </location>
</feature>
<keyword evidence="3" id="KW-1185">Reference proteome</keyword>
<proteinExistence type="predicted"/>
<feature type="compositionally biased region" description="Basic and acidic residues" evidence="1">
    <location>
        <begin position="164"/>
        <end position="175"/>
    </location>
</feature>
<comment type="caution">
    <text evidence="2">The sequence shown here is derived from an EMBL/GenBank/DDBJ whole genome shotgun (WGS) entry which is preliminary data.</text>
</comment>
<dbReference type="Proteomes" id="UP001357485">
    <property type="component" value="Unassembled WGS sequence"/>
</dbReference>
<feature type="non-terminal residue" evidence="2">
    <location>
        <position position="199"/>
    </location>
</feature>
<dbReference type="EMBL" id="JAVRRA010001008">
    <property type="protein sequence ID" value="KAK5282346.1"/>
    <property type="molecule type" value="Genomic_DNA"/>
</dbReference>
<feature type="compositionally biased region" description="Acidic residues" evidence="1">
    <location>
        <begin position="124"/>
        <end position="163"/>
    </location>
</feature>
<evidence type="ECO:0000313" key="2">
    <source>
        <dbReference type="EMBL" id="KAK5282346.1"/>
    </source>
</evidence>
<sequence>MKFSAPESSSHPATPNSRRLSQNHAPSTTPAGPPPTSFTGPSFTPAGPPPASSIFGSSHSRPGTLLTNTKPAHPPTGPFNTNATASLPTNLFAQQARTQNGTPAARRAFAVLDSSPPHGAPSDGGDEESEEQYEDDAEAEDVDEDTMDEVEDAEQDMMDEDDAHMELDDYTRGSRTESTLRSPRKGHLQFANGGSTIGS</sequence>
<feature type="compositionally biased region" description="Polar residues" evidence="1">
    <location>
        <begin position="1"/>
        <end position="24"/>
    </location>
</feature>